<reference evidence="1" key="1">
    <citation type="journal article" date="2021" name="Microb. Physiol.">
        <title>Proteogenomic Insights into the Physiology of Marine, Sulfate-Reducing, Filamentous Desulfonema limicola and Desulfonema magnum.</title>
        <authorList>
            <person name="Schnaars V."/>
            <person name="Wohlbrand L."/>
            <person name="Scheve S."/>
            <person name="Hinrichs C."/>
            <person name="Reinhardt R."/>
            <person name="Rabus R."/>
        </authorList>
    </citation>
    <scope>NUCLEOTIDE SEQUENCE</scope>
    <source>
        <strain evidence="1">5ac10</strain>
    </source>
</reference>
<accession>A0A975BD51</accession>
<dbReference type="AlphaFoldDB" id="A0A975BD51"/>
<dbReference type="InterPro" id="IPR038296">
    <property type="entry name" value="ParD_sf"/>
</dbReference>
<name>A0A975BD51_9BACT</name>
<evidence type="ECO:0000313" key="2">
    <source>
        <dbReference type="Proteomes" id="UP000663720"/>
    </source>
</evidence>
<dbReference type="GO" id="GO:0006355">
    <property type="term" value="P:regulation of DNA-templated transcription"/>
    <property type="evidence" value="ECO:0007669"/>
    <property type="project" value="InterPro"/>
</dbReference>
<gene>
    <name evidence="1" type="ORF">dnl_53820</name>
</gene>
<protein>
    <submittedName>
        <fullName evidence="1">Ribbon-helix-helix domain-containing protein</fullName>
    </submittedName>
</protein>
<sequence>MSEGVNVRVTGKLRQFINEQTGEHGLYESASEYVRDLIRRDYKKKESQKWNVLVKQLQPGMNADESEFVEFDPEEIIKTAKKEKNANTA</sequence>
<dbReference type="EMBL" id="CP061799">
    <property type="protein sequence ID" value="QTA82989.1"/>
    <property type="molecule type" value="Genomic_DNA"/>
</dbReference>
<keyword evidence="2" id="KW-1185">Reference proteome</keyword>
<dbReference type="Proteomes" id="UP000663720">
    <property type="component" value="Chromosome"/>
</dbReference>
<dbReference type="KEGG" id="dli:dnl_53820"/>
<dbReference type="InterPro" id="IPR010985">
    <property type="entry name" value="Ribbon_hlx_hlx"/>
</dbReference>
<organism evidence="1 2">
    <name type="scientific">Desulfonema limicola</name>
    <dbReference type="NCBI Taxonomy" id="45656"/>
    <lineage>
        <taxon>Bacteria</taxon>
        <taxon>Pseudomonadati</taxon>
        <taxon>Thermodesulfobacteriota</taxon>
        <taxon>Desulfobacteria</taxon>
        <taxon>Desulfobacterales</taxon>
        <taxon>Desulfococcaceae</taxon>
        <taxon>Desulfonema</taxon>
    </lineage>
</organism>
<evidence type="ECO:0000313" key="1">
    <source>
        <dbReference type="EMBL" id="QTA82989.1"/>
    </source>
</evidence>
<proteinExistence type="predicted"/>
<dbReference type="RefSeq" id="WP_207688844.1">
    <property type="nucleotide sequence ID" value="NZ_CP061799.1"/>
</dbReference>
<dbReference type="SUPFAM" id="SSF47598">
    <property type="entry name" value="Ribbon-helix-helix"/>
    <property type="match status" value="1"/>
</dbReference>
<dbReference type="Gene3D" id="6.10.10.120">
    <property type="entry name" value="Antitoxin ParD1-like"/>
    <property type="match status" value="1"/>
</dbReference>